<feature type="region of interest" description="Disordered" evidence="3">
    <location>
        <begin position="171"/>
        <end position="211"/>
    </location>
</feature>
<sequence length="256" mass="27009">MRRTLTFLATATIGIGATVFIASPAQAHGYISSPASRQAMCAQGRVPNCGDIVYEPQSVEGPKGLRSCSGGNARFAQLDDESKPWPATSVGNTVTFTWSLTARHSTSTWEYYIGGTRIAVFDDHGAQPPATVSHTVNLGGRTGRQKVLAIWNVADTANAFYACVDLQVGGGGTPSPTPTPTPTRTRTPTPSPTPTRTPTPTPTPTPTVPKGTWAAGTAYKVGDQVTYGGATYRCIQAHTALVGWEPPNVPALWQRV</sequence>
<feature type="domain" description="Chitin-binding type-3" evidence="5">
    <location>
        <begin position="210"/>
        <end position="256"/>
    </location>
</feature>
<accession>A0A544YV25</accession>
<evidence type="ECO:0000259" key="5">
    <source>
        <dbReference type="SMART" id="SM00495"/>
    </source>
</evidence>
<keyword evidence="2" id="KW-0378">Hydrolase</keyword>
<dbReference type="PANTHER" id="PTHR34823">
    <property type="entry name" value="GLCNAC-BINDING PROTEIN A"/>
    <property type="match status" value="1"/>
</dbReference>
<dbReference type="Pfam" id="PF02839">
    <property type="entry name" value="CBM_5_12"/>
    <property type="match status" value="1"/>
</dbReference>
<dbReference type="AlphaFoldDB" id="A0A544YV25"/>
<dbReference type="Pfam" id="PF03067">
    <property type="entry name" value="LPMO_10"/>
    <property type="match status" value="1"/>
</dbReference>
<dbReference type="GO" id="GO:0030246">
    <property type="term" value="F:carbohydrate binding"/>
    <property type="evidence" value="ECO:0007669"/>
    <property type="project" value="InterPro"/>
</dbReference>
<evidence type="ECO:0000313" key="6">
    <source>
        <dbReference type="EMBL" id="TQS20593.1"/>
    </source>
</evidence>
<evidence type="ECO:0000256" key="2">
    <source>
        <dbReference type="ARBA" id="ARBA00022801"/>
    </source>
</evidence>
<name>A0A544YV25_9ACTN</name>
<evidence type="ECO:0000256" key="3">
    <source>
        <dbReference type="SAM" id="MobiDB-lite"/>
    </source>
</evidence>
<dbReference type="CDD" id="cd12214">
    <property type="entry name" value="ChiA1_BD"/>
    <property type="match status" value="1"/>
</dbReference>
<dbReference type="CDD" id="cd21177">
    <property type="entry name" value="LPMO_AA10"/>
    <property type="match status" value="1"/>
</dbReference>
<keyword evidence="1 4" id="KW-0732">Signal</keyword>
<dbReference type="EMBL" id="VIRM01000016">
    <property type="protein sequence ID" value="TQS20593.1"/>
    <property type="molecule type" value="Genomic_DNA"/>
</dbReference>
<feature type="chain" id="PRO_5022203630" evidence="4">
    <location>
        <begin position="28"/>
        <end position="256"/>
    </location>
</feature>
<evidence type="ECO:0000256" key="1">
    <source>
        <dbReference type="ARBA" id="ARBA00022729"/>
    </source>
</evidence>
<evidence type="ECO:0000313" key="7">
    <source>
        <dbReference type="Proteomes" id="UP000316541"/>
    </source>
</evidence>
<dbReference type="PANTHER" id="PTHR34823:SF1">
    <property type="entry name" value="CHITIN-BINDING TYPE-4 DOMAIN-CONTAINING PROTEIN"/>
    <property type="match status" value="1"/>
</dbReference>
<dbReference type="SUPFAM" id="SSF51055">
    <property type="entry name" value="Carbohydrate binding domain"/>
    <property type="match status" value="1"/>
</dbReference>
<dbReference type="GO" id="GO:0005975">
    <property type="term" value="P:carbohydrate metabolic process"/>
    <property type="evidence" value="ECO:0007669"/>
    <property type="project" value="InterPro"/>
</dbReference>
<reference evidence="6 7" key="1">
    <citation type="submission" date="2019-07" db="EMBL/GenBank/DDBJ databases">
        <title>Microbispora hainanensis DSM 45428.</title>
        <authorList>
            <person name="Thawai C."/>
        </authorList>
    </citation>
    <scope>NUCLEOTIDE SEQUENCE [LARGE SCALE GENOMIC DNA]</scope>
    <source>
        <strain evidence="6 7">DSM 45428</strain>
    </source>
</reference>
<organism evidence="6 7">
    <name type="scientific">Microbispora hainanensis</name>
    <dbReference type="NCBI Taxonomy" id="568844"/>
    <lineage>
        <taxon>Bacteria</taxon>
        <taxon>Bacillati</taxon>
        <taxon>Actinomycetota</taxon>
        <taxon>Actinomycetes</taxon>
        <taxon>Streptosporangiales</taxon>
        <taxon>Streptosporangiaceae</taxon>
        <taxon>Microbispora</taxon>
    </lineage>
</organism>
<dbReference type="GO" id="GO:0004553">
    <property type="term" value="F:hydrolase activity, hydrolyzing O-glycosyl compounds"/>
    <property type="evidence" value="ECO:0007669"/>
    <property type="project" value="InterPro"/>
</dbReference>
<dbReference type="InterPro" id="IPR004302">
    <property type="entry name" value="Cellulose/chitin-bd_N"/>
</dbReference>
<dbReference type="InterPro" id="IPR003610">
    <property type="entry name" value="CBM5/12"/>
</dbReference>
<dbReference type="RefSeq" id="WP_142619573.1">
    <property type="nucleotide sequence ID" value="NZ_VIRM01000016.1"/>
</dbReference>
<dbReference type="Gene3D" id="2.70.50.50">
    <property type="entry name" value="chitin-binding protein cbp21"/>
    <property type="match status" value="1"/>
</dbReference>
<proteinExistence type="predicted"/>
<dbReference type="InterPro" id="IPR014756">
    <property type="entry name" value="Ig_E-set"/>
</dbReference>
<dbReference type="InterPro" id="IPR036573">
    <property type="entry name" value="CBM_sf_5/12"/>
</dbReference>
<dbReference type="Proteomes" id="UP000316541">
    <property type="component" value="Unassembled WGS sequence"/>
</dbReference>
<dbReference type="GO" id="GO:0005576">
    <property type="term" value="C:extracellular region"/>
    <property type="evidence" value="ECO:0007669"/>
    <property type="project" value="InterPro"/>
</dbReference>
<feature type="signal peptide" evidence="4">
    <location>
        <begin position="1"/>
        <end position="27"/>
    </location>
</feature>
<comment type="caution">
    <text evidence="6">The sequence shown here is derived from an EMBL/GenBank/DDBJ whole genome shotgun (WGS) entry which is preliminary data.</text>
</comment>
<protein>
    <submittedName>
        <fullName evidence="6">Cellulose-binding protein</fullName>
    </submittedName>
</protein>
<dbReference type="SMART" id="SM00495">
    <property type="entry name" value="ChtBD3"/>
    <property type="match status" value="1"/>
</dbReference>
<gene>
    <name evidence="6" type="ORF">FLX08_15685</name>
</gene>
<evidence type="ECO:0000256" key="4">
    <source>
        <dbReference type="SAM" id="SignalP"/>
    </source>
</evidence>
<dbReference type="Gene3D" id="2.10.10.20">
    <property type="entry name" value="Carbohydrate-binding module superfamily 5/12"/>
    <property type="match status" value="1"/>
</dbReference>
<dbReference type="InterPro" id="IPR051024">
    <property type="entry name" value="GlcNAc_Chitin_IntDeg"/>
</dbReference>
<dbReference type="SUPFAM" id="SSF81296">
    <property type="entry name" value="E set domains"/>
    <property type="match status" value="1"/>
</dbReference>
<feature type="compositionally biased region" description="Pro residues" evidence="3">
    <location>
        <begin position="189"/>
        <end position="207"/>
    </location>
</feature>